<accession>A0A917ZNP6</accession>
<evidence type="ECO:0000256" key="2">
    <source>
        <dbReference type="ARBA" id="ARBA00022723"/>
    </source>
</evidence>
<dbReference type="Proteomes" id="UP000641932">
    <property type="component" value="Unassembled WGS sequence"/>
</dbReference>
<dbReference type="GO" id="GO:0006508">
    <property type="term" value="P:proteolysis"/>
    <property type="evidence" value="ECO:0007669"/>
    <property type="project" value="UniProtKB-KW"/>
</dbReference>
<dbReference type="GO" id="GO:0046872">
    <property type="term" value="F:metal ion binding"/>
    <property type="evidence" value="ECO:0007669"/>
    <property type="project" value="UniProtKB-KW"/>
</dbReference>
<organism evidence="9 10">
    <name type="scientific">Wenjunlia tyrosinilytica</name>
    <dbReference type="NCBI Taxonomy" id="1544741"/>
    <lineage>
        <taxon>Bacteria</taxon>
        <taxon>Bacillati</taxon>
        <taxon>Actinomycetota</taxon>
        <taxon>Actinomycetes</taxon>
        <taxon>Kitasatosporales</taxon>
        <taxon>Streptomycetaceae</taxon>
        <taxon>Wenjunlia</taxon>
    </lineage>
</organism>
<dbReference type="InterPro" id="IPR052173">
    <property type="entry name" value="Beta-lactam_resp_regulator"/>
</dbReference>
<reference evidence="9" key="2">
    <citation type="submission" date="2020-09" db="EMBL/GenBank/DDBJ databases">
        <authorList>
            <person name="Sun Q."/>
            <person name="Zhou Y."/>
        </authorList>
    </citation>
    <scope>NUCLEOTIDE SEQUENCE</scope>
    <source>
        <strain evidence="9">CGMCC 4.7201</strain>
    </source>
</reference>
<protein>
    <submittedName>
        <fullName evidence="9">Peptidase M48</fullName>
    </submittedName>
</protein>
<evidence type="ECO:0000313" key="10">
    <source>
        <dbReference type="Proteomes" id="UP000641932"/>
    </source>
</evidence>
<dbReference type="AlphaFoldDB" id="A0A917ZNP6"/>
<keyword evidence="3 6" id="KW-0378">Hydrolase</keyword>
<evidence type="ECO:0000256" key="6">
    <source>
        <dbReference type="RuleBase" id="RU003983"/>
    </source>
</evidence>
<evidence type="ECO:0000259" key="8">
    <source>
        <dbReference type="Pfam" id="PF01435"/>
    </source>
</evidence>
<comment type="caution">
    <text evidence="9">The sequence shown here is derived from an EMBL/GenBank/DDBJ whole genome shotgun (WGS) entry which is preliminary data.</text>
</comment>
<name>A0A917ZNP6_9ACTN</name>
<keyword evidence="7" id="KW-0472">Membrane</keyword>
<sequence>MYFAVHLPLLLPLAAVPALRALAPHLAPHRAAWMLAGAAVLLAAISTLALLVLVAMGVSEVPLLAVLGHYTPGGLPGVPGTAPLTACAAVAALAVGLSRTVRRAALHSRGLSDALSYGRGLADDRELVVLPDRSPLAYALPGRPGRIVVSSGMLHALDPAERRALLAHERAHLAGHHHVLLIAAELAAAANPLLHRLLPVLSYAVERSADEAAAAEVGDRTKAAHAVARAALAAHAGGGPHPAALHAGTGPVPQRVAALLAPPPARMPNTHTSRAVAVVVAGLLALGIGACVESVVDLHSAVETAQAAYGESD</sequence>
<evidence type="ECO:0000256" key="5">
    <source>
        <dbReference type="ARBA" id="ARBA00023049"/>
    </source>
</evidence>
<comment type="similarity">
    <text evidence="6">Belongs to the peptidase M48 family.</text>
</comment>
<dbReference type="PANTHER" id="PTHR34978:SF3">
    <property type="entry name" value="SLR0241 PROTEIN"/>
    <property type="match status" value="1"/>
</dbReference>
<keyword evidence="7" id="KW-1133">Transmembrane helix</keyword>
<reference evidence="9" key="1">
    <citation type="journal article" date="2014" name="Int. J. Syst. Evol. Microbiol.">
        <title>Complete genome sequence of Corynebacterium casei LMG S-19264T (=DSM 44701T), isolated from a smear-ripened cheese.</title>
        <authorList>
            <consortium name="US DOE Joint Genome Institute (JGI-PGF)"/>
            <person name="Walter F."/>
            <person name="Albersmeier A."/>
            <person name="Kalinowski J."/>
            <person name="Ruckert C."/>
        </authorList>
    </citation>
    <scope>NUCLEOTIDE SEQUENCE</scope>
    <source>
        <strain evidence="9">CGMCC 4.7201</strain>
    </source>
</reference>
<keyword evidence="10" id="KW-1185">Reference proteome</keyword>
<feature type="domain" description="Peptidase M48" evidence="8">
    <location>
        <begin position="104"/>
        <end position="184"/>
    </location>
</feature>
<dbReference type="Pfam" id="PF01435">
    <property type="entry name" value="Peptidase_M48"/>
    <property type="match status" value="1"/>
</dbReference>
<evidence type="ECO:0000256" key="3">
    <source>
        <dbReference type="ARBA" id="ARBA00022801"/>
    </source>
</evidence>
<dbReference type="EMBL" id="BMMS01000010">
    <property type="protein sequence ID" value="GGO87475.1"/>
    <property type="molecule type" value="Genomic_DNA"/>
</dbReference>
<dbReference type="PANTHER" id="PTHR34978">
    <property type="entry name" value="POSSIBLE SENSOR-TRANSDUCER PROTEIN BLAR"/>
    <property type="match status" value="1"/>
</dbReference>
<keyword evidence="4 6" id="KW-0862">Zinc</keyword>
<evidence type="ECO:0000256" key="4">
    <source>
        <dbReference type="ARBA" id="ARBA00022833"/>
    </source>
</evidence>
<keyword evidence="2" id="KW-0479">Metal-binding</keyword>
<comment type="cofactor">
    <cofactor evidence="6">
        <name>Zn(2+)</name>
        <dbReference type="ChEBI" id="CHEBI:29105"/>
    </cofactor>
    <text evidence="6">Binds 1 zinc ion per subunit.</text>
</comment>
<keyword evidence="5 6" id="KW-0482">Metalloprotease</keyword>
<dbReference type="CDD" id="cd07326">
    <property type="entry name" value="M56_BlaR1_MecR1_like"/>
    <property type="match status" value="1"/>
</dbReference>
<dbReference type="RefSeq" id="WP_189131783.1">
    <property type="nucleotide sequence ID" value="NZ_BMMS01000010.1"/>
</dbReference>
<feature type="transmembrane region" description="Helical" evidence="7">
    <location>
        <begin position="31"/>
        <end position="54"/>
    </location>
</feature>
<keyword evidence="7" id="KW-0812">Transmembrane</keyword>
<evidence type="ECO:0000256" key="1">
    <source>
        <dbReference type="ARBA" id="ARBA00022670"/>
    </source>
</evidence>
<gene>
    <name evidence="9" type="ORF">GCM10012280_26010</name>
</gene>
<proteinExistence type="inferred from homology"/>
<evidence type="ECO:0000256" key="7">
    <source>
        <dbReference type="SAM" id="Phobius"/>
    </source>
</evidence>
<feature type="transmembrane region" description="Helical" evidence="7">
    <location>
        <begin position="275"/>
        <end position="296"/>
    </location>
</feature>
<dbReference type="Gene3D" id="3.30.2010.10">
    <property type="entry name" value="Metalloproteases ('zincins'), catalytic domain"/>
    <property type="match status" value="1"/>
</dbReference>
<evidence type="ECO:0000313" key="9">
    <source>
        <dbReference type="EMBL" id="GGO87475.1"/>
    </source>
</evidence>
<dbReference type="InterPro" id="IPR001915">
    <property type="entry name" value="Peptidase_M48"/>
</dbReference>
<keyword evidence="1 6" id="KW-0645">Protease</keyword>
<dbReference type="GO" id="GO:0004222">
    <property type="term" value="F:metalloendopeptidase activity"/>
    <property type="evidence" value="ECO:0007669"/>
    <property type="project" value="InterPro"/>
</dbReference>